<dbReference type="SMART" id="SM00875">
    <property type="entry name" value="BACK"/>
    <property type="match status" value="1"/>
</dbReference>
<keyword evidence="4" id="KW-0677">Repeat</keyword>
<dbReference type="Proteomes" id="UP000007819">
    <property type="component" value="Chromosome X"/>
</dbReference>
<dbReference type="RefSeq" id="XP_016663477.1">
    <property type="nucleotide sequence ID" value="XM_016807988.1"/>
</dbReference>
<dbReference type="EnsemblMetazoa" id="XM_016807984.2">
    <property type="protein sequence ID" value="XP_016663473.1"/>
    <property type="gene ID" value="LOC100169580"/>
</dbReference>
<comment type="pathway">
    <text evidence="1">Protein modification; protein ubiquitination.</text>
</comment>
<dbReference type="GO" id="GO:0003779">
    <property type="term" value="F:actin binding"/>
    <property type="evidence" value="ECO:0007669"/>
    <property type="project" value="UniProtKB-KW"/>
</dbReference>
<evidence type="ECO:0000256" key="6">
    <source>
        <dbReference type="ARBA" id="ARBA00023203"/>
    </source>
</evidence>
<dbReference type="InterPro" id="IPR015915">
    <property type="entry name" value="Kelch-typ_b-propeller"/>
</dbReference>
<keyword evidence="10" id="KW-1185">Reference proteome</keyword>
<dbReference type="SUPFAM" id="SSF54695">
    <property type="entry name" value="POZ domain"/>
    <property type="match status" value="1"/>
</dbReference>
<dbReference type="EnsemblMetazoa" id="XM_016807988.2">
    <property type="protein sequence ID" value="XP_016663477.1"/>
    <property type="gene ID" value="LOC100169580"/>
</dbReference>
<protein>
    <recommendedName>
        <fullName evidence="2">Kelch-like protein diablo</fullName>
    </recommendedName>
</protein>
<feature type="domain" description="BTB" evidence="8">
    <location>
        <begin position="42"/>
        <end position="109"/>
    </location>
</feature>
<dbReference type="PANTHER" id="PTHR24412">
    <property type="entry name" value="KELCH PROTEIN"/>
    <property type="match status" value="1"/>
</dbReference>
<comment type="function">
    <text evidence="7">Probable substrate-specific adapter of an E3 ubiquitin-protein ligase complex which mediates the ubiquitination and subsequent proteasomal degradation of target proteins. May have a role in synapse differentiation and growth.</text>
</comment>
<dbReference type="Pfam" id="PF00651">
    <property type="entry name" value="BTB"/>
    <property type="match status" value="1"/>
</dbReference>
<name>A0A8R2D6P8_ACYPI</name>
<dbReference type="FunFam" id="1.25.40.420:FF:000001">
    <property type="entry name" value="Kelch-like family member 12"/>
    <property type="match status" value="1"/>
</dbReference>
<proteinExistence type="predicted"/>
<reference evidence="10" key="1">
    <citation type="submission" date="2010-06" db="EMBL/GenBank/DDBJ databases">
        <authorList>
            <person name="Jiang H."/>
            <person name="Abraham K."/>
            <person name="Ali S."/>
            <person name="Alsbrooks S.L."/>
            <person name="Anim B.N."/>
            <person name="Anosike U.S."/>
            <person name="Attaway T."/>
            <person name="Bandaranaike D.P."/>
            <person name="Battles P.K."/>
            <person name="Bell S.N."/>
            <person name="Bell A.V."/>
            <person name="Beltran B."/>
            <person name="Bickham C."/>
            <person name="Bustamante Y."/>
            <person name="Caleb T."/>
            <person name="Canada A."/>
            <person name="Cardenas V."/>
            <person name="Carter K."/>
            <person name="Chacko J."/>
            <person name="Chandrabose M.N."/>
            <person name="Chavez D."/>
            <person name="Chavez A."/>
            <person name="Chen L."/>
            <person name="Chu H.-S."/>
            <person name="Claassen K.J."/>
            <person name="Cockrell R."/>
            <person name="Collins M."/>
            <person name="Cooper J.A."/>
            <person name="Cree A."/>
            <person name="Curry S.M."/>
            <person name="Da Y."/>
            <person name="Dao M.D."/>
            <person name="Das B."/>
            <person name="Davila M.-L."/>
            <person name="Davy-Carroll L."/>
            <person name="Denson S."/>
            <person name="Dinh H."/>
            <person name="Ebong V.E."/>
            <person name="Edwards J.R."/>
            <person name="Egan A."/>
            <person name="El-Daye J."/>
            <person name="Escobedo L."/>
            <person name="Fernandez S."/>
            <person name="Fernando P.R."/>
            <person name="Flagg N."/>
            <person name="Forbes L.D."/>
            <person name="Fowler R.G."/>
            <person name="Fu Q."/>
            <person name="Gabisi R.A."/>
            <person name="Ganer J."/>
            <person name="Garbino Pronczuk A."/>
            <person name="Garcia R.M."/>
            <person name="Garner T."/>
            <person name="Garrett T.E."/>
            <person name="Gonzalez D.A."/>
            <person name="Hamid H."/>
            <person name="Hawkins E.S."/>
            <person name="Hirani K."/>
            <person name="Hogues M.E."/>
            <person name="Hollins B."/>
            <person name="Hsiao C.-H."/>
            <person name="Jabil R."/>
            <person name="James M.L."/>
            <person name="Jhangiani S.N."/>
            <person name="Johnson B."/>
            <person name="Johnson Q."/>
            <person name="Joshi V."/>
            <person name="Kalu J.B."/>
            <person name="Kam C."/>
            <person name="Kashfia A."/>
            <person name="Keebler J."/>
            <person name="Kisamo H."/>
            <person name="Kovar C.L."/>
            <person name="Lago L.A."/>
            <person name="Lai C.-Y."/>
            <person name="Laidlaw J."/>
            <person name="Lara F."/>
            <person name="Le T.-K."/>
            <person name="Lee S.L."/>
            <person name="Legall F.H."/>
            <person name="Lemon S.J."/>
            <person name="Lewis L.R."/>
            <person name="Li B."/>
            <person name="Liu Y."/>
            <person name="Liu Y.-S."/>
            <person name="Lopez J."/>
            <person name="Lozado R.J."/>
            <person name="Lu J."/>
            <person name="Madu R.C."/>
            <person name="Maheshwari M."/>
            <person name="Maheshwari R."/>
            <person name="Malloy K."/>
            <person name="Martinez E."/>
            <person name="Mathew T."/>
            <person name="Mercado I.C."/>
            <person name="Mercado C."/>
            <person name="Meyer B."/>
            <person name="Montgomery K."/>
            <person name="Morgan M.B."/>
            <person name="Munidasa M."/>
            <person name="Nazareth L.V."/>
            <person name="Nelson J."/>
            <person name="Ng B.M."/>
            <person name="Nguyen N.B."/>
            <person name="Nguyen P.Q."/>
            <person name="Nguyen T."/>
            <person name="Obregon M."/>
            <person name="Okwuonu G.O."/>
            <person name="Onwere C.G."/>
            <person name="Orozco G."/>
            <person name="Parra A."/>
            <person name="Patel S."/>
            <person name="Patil S."/>
            <person name="Perez A."/>
            <person name="Perez Y."/>
            <person name="Pham C."/>
            <person name="Primus E.L."/>
            <person name="Pu L.-L."/>
            <person name="Puazo M."/>
            <person name="Qin X."/>
            <person name="Quiroz J.B."/>
            <person name="Reese J."/>
            <person name="Richards S."/>
            <person name="Rives C.M."/>
            <person name="Robberts R."/>
            <person name="Ruiz S.J."/>
            <person name="Ruiz M.J."/>
            <person name="Santibanez J."/>
            <person name="Schneider B.W."/>
            <person name="Sisson I."/>
            <person name="Smith M."/>
            <person name="Sodergren E."/>
            <person name="Song X.-Z."/>
            <person name="Song B.B."/>
            <person name="Summersgill H."/>
            <person name="Thelus R."/>
            <person name="Thornton R.D."/>
            <person name="Trejos Z.Y."/>
            <person name="Usmani K."/>
            <person name="Vattathil S."/>
            <person name="Villasana D."/>
            <person name="Walker D.L."/>
            <person name="Wang S."/>
            <person name="Wang K."/>
            <person name="White C.S."/>
            <person name="Williams A.C."/>
            <person name="Williamson J."/>
            <person name="Wilson K."/>
            <person name="Woghiren I.O."/>
            <person name="Woodworth J.R."/>
            <person name="Worley K.C."/>
            <person name="Wright R.A."/>
            <person name="Wu W."/>
            <person name="Young L."/>
            <person name="Zhang L."/>
            <person name="Zhang J."/>
            <person name="Zhu Y."/>
            <person name="Muzny D.M."/>
            <person name="Weinstock G."/>
            <person name="Gibbs R.A."/>
        </authorList>
    </citation>
    <scope>NUCLEOTIDE SEQUENCE [LARGE SCALE GENOMIC DNA]</scope>
    <source>
        <strain evidence="10">LSR1</strain>
    </source>
</reference>
<dbReference type="SUPFAM" id="SSF117281">
    <property type="entry name" value="Kelch motif"/>
    <property type="match status" value="1"/>
</dbReference>
<reference evidence="9" key="2">
    <citation type="submission" date="2022-06" db="UniProtKB">
        <authorList>
            <consortium name="EnsemblMetazoa"/>
        </authorList>
    </citation>
    <scope>IDENTIFICATION</scope>
</reference>
<evidence type="ECO:0000256" key="2">
    <source>
        <dbReference type="ARBA" id="ARBA00013699"/>
    </source>
</evidence>
<dbReference type="Pfam" id="PF07707">
    <property type="entry name" value="BACK"/>
    <property type="match status" value="1"/>
</dbReference>
<dbReference type="SMART" id="SM00225">
    <property type="entry name" value="BTB"/>
    <property type="match status" value="1"/>
</dbReference>
<sequence length="602" mass="67663">MENTKQIPESRRCESAKYKYKKSSHVEIFKVLQSLRWDEMFCDFKLETDDGKIICGHKVILASASPYFHAMFKNCEEKNQYLVIMKQLDSTALQLLVNFIYSGEITVTENNLQFKLCTLCLFLKILLQASNILQLQEVKEACCHFLQTQMCPKNCIAINALADLHSCTKLLRSSELYILQHFSDMVEGDEFLSLSSEQMVKLIACDELKVPSEEKVFESVIRWIKYDLDSRKGILPQLMEHVRLPLTSKDYILKKIVEEPLVNNCLKSKDYVIEALHFHLLKSNELVSFLTIPHHNRKKPRQPGSQKVILAVGGSRHGGNLDSTEWYDPKINQWQPGPQMIASRFSGGLAVVKDNFVIYMGGVNLGSVHQSVYLLDLSSESPYWKSTVDMLIKRRHLGVGVINNYLYAVGGSDGNSCLSSAEVFDCRTQEWRMISSMATRRSSAGIGVLHNLLFVVGGVDGLSKLRLNSVECYHPSLDKWTPVSKMRVRRSALGVGVLDDVVYAVGGTNGFKVHKSVEAYSLSTGVWTSIPDMHLCRQFPGVAVLDGLLYVVGGDDGTSTFDSVEFYNPKTKTWTMVTTSCNDARTAAGVVAIDRPRNFKTC</sequence>
<keyword evidence="6" id="KW-0009">Actin-binding</keyword>
<dbReference type="InterPro" id="IPR000210">
    <property type="entry name" value="BTB/POZ_dom"/>
</dbReference>
<dbReference type="InterPro" id="IPR011705">
    <property type="entry name" value="BACK"/>
</dbReference>
<dbReference type="AlphaFoldDB" id="A0A8R2D6P8"/>
<evidence type="ECO:0000256" key="1">
    <source>
        <dbReference type="ARBA" id="ARBA00004906"/>
    </source>
</evidence>
<organism evidence="9 10">
    <name type="scientific">Acyrthosiphon pisum</name>
    <name type="common">Pea aphid</name>
    <dbReference type="NCBI Taxonomy" id="7029"/>
    <lineage>
        <taxon>Eukaryota</taxon>
        <taxon>Metazoa</taxon>
        <taxon>Ecdysozoa</taxon>
        <taxon>Arthropoda</taxon>
        <taxon>Hexapoda</taxon>
        <taxon>Insecta</taxon>
        <taxon>Pterygota</taxon>
        <taxon>Neoptera</taxon>
        <taxon>Paraneoptera</taxon>
        <taxon>Hemiptera</taxon>
        <taxon>Sternorrhyncha</taxon>
        <taxon>Aphidomorpha</taxon>
        <taxon>Aphidoidea</taxon>
        <taxon>Aphididae</taxon>
        <taxon>Macrosiphini</taxon>
        <taxon>Acyrthosiphon</taxon>
    </lineage>
</organism>
<dbReference type="OrthoDB" id="191037at2759"/>
<dbReference type="PANTHER" id="PTHR24412:SF466">
    <property type="entry name" value="RING CANAL KELCH PROTEIN"/>
    <property type="match status" value="1"/>
</dbReference>
<dbReference type="SMART" id="SM00612">
    <property type="entry name" value="Kelch"/>
    <property type="match status" value="6"/>
</dbReference>
<evidence type="ECO:0000256" key="7">
    <source>
        <dbReference type="ARBA" id="ARBA00043912"/>
    </source>
</evidence>
<evidence type="ECO:0000313" key="10">
    <source>
        <dbReference type="Proteomes" id="UP000007819"/>
    </source>
</evidence>
<dbReference type="Gene3D" id="3.30.710.10">
    <property type="entry name" value="Potassium Channel Kv1.1, Chain A"/>
    <property type="match status" value="1"/>
</dbReference>
<dbReference type="PIRSF" id="PIRSF037037">
    <property type="entry name" value="Kelch-like_protein_gigaxonin"/>
    <property type="match status" value="1"/>
</dbReference>
<evidence type="ECO:0000256" key="4">
    <source>
        <dbReference type="ARBA" id="ARBA00022737"/>
    </source>
</evidence>
<dbReference type="Gene3D" id="1.25.40.420">
    <property type="match status" value="1"/>
</dbReference>
<dbReference type="GeneID" id="100169580"/>
<accession>A0A8R2D6P8</accession>
<evidence type="ECO:0000256" key="3">
    <source>
        <dbReference type="ARBA" id="ARBA00022441"/>
    </source>
</evidence>
<dbReference type="Gene3D" id="2.120.10.80">
    <property type="entry name" value="Kelch-type beta propeller"/>
    <property type="match status" value="1"/>
</dbReference>
<evidence type="ECO:0000313" key="9">
    <source>
        <dbReference type="EnsemblMetazoa" id="XP_016663473.1"/>
    </source>
</evidence>
<keyword evidence="3" id="KW-0880">Kelch repeat</keyword>
<dbReference type="PROSITE" id="PS50097">
    <property type="entry name" value="BTB"/>
    <property type="match status" value="1"/>
</dbReference>
<evidence type="ECO:0000259" key="8">
    <source>
        <dbReference type="PROSITE" id="PS50097"/>
    </source>
</evidence>
<dbReference type="Pfam" id="PF01344">
    <property type="entry name" value="Kelch_1"/>
    <property type="match status" value="5"/>
</dbReference>
<evidence type="ECO:0000256" key="5">
    <source>
        <dbReference type="ARBA" id="ARBA00022786"/>
    </source>
</evidence>
<dbReference type="InterPro" id="IPR017096">
    <property type="entry name" value="BTB-kelch_protein"/>
</dbReference>
<dbReference type="InterPro" id="IPR006652">
    <property type="entry name" value="Kelch_1"/>
</dbReference>
<keyword evidence="5" id="KW-0833">Ubl conjugation pathway</keyword>
<dbReference type="RefSeq" id="XP_016663473.1">
    <property type="nucleotide sequence ID" value="XM_016807984.1"/>
</dbReference>
<dbReference type="InterPro" id="IPR011333">
    <property type="entry name" value="SKP1/BTB/POZ_sf"/>
</dbReference>